<keyword evidence="1" id="KW-0472">Membrane</keyword>
<dbReference type="EMBL" id="JAUJFI010000224">
    <property type="protein sequence ID" value="MDQ2106294.1"/>
    <property type="molecule type" value="Genomic_DNA"/>
</dbReference>
<gene>
    <name evidence="3" type="ORF">QSG27_26615</name>
</gene>
<dbReference type="PANTHER" id="PTHR30336">
    <property type="entry name" value="INNER MEMBRANE PROTEIN, PROBABLE PERMEASE"/>
    <property type="match status" value="1"/>
</dbReference>
<dbReference type="Gene3D" id="3.40.50.620">
    <property type="entry name" value="HUPs"/>
    <property type="match status" value="1"/>
</dbReference>
<dbReference type="Pfam" id="PF02698">
    <property type="entry name" value="DUF218"/>
    <property type="match status" value="1"/>
</dbReference>
<reference evidence="3 4" key="1">
    <citation type="submission" date="2023-06" db="EMBL/GenBank/DDBJ databases">
        <title>Azospirillum isscasensis sp.nov, a bacterium isolated from rhizosphere soil of rice.</title>
        <authorList>
            <person name="Wang H."/>
        </authorList>
    </citation>
    <scope>NUCLEOTIDE SEQUENCE [LARGE SCALE GENOMIC DNA]</scope>
    <source>
        <strain evidence="3 4">C340-1</strain>
    </source>
</reference>
<feature type="transmembrane region" description="Helical" evidence="1">
    <location>
        <begin position="50"/>
        <end position="73"/>
    </location>
</feature>
<evidence type="ECO:0000256" key="1">
    <source>
        <dbReference type="SAM" id="Phobius"/>
    </source>
</evidence>
<name>A0ABU0WRW1_9PROT</name>
<organism evidence="3 4">
    <name type="scientific">Azospirillum isscasi</name>
    <dbReference type="NCBI Taxonomy" id="3053926"/>
    <lineage>
        <taxon>Bacteria</taxon>
        <taxon>Pseudomonadati</taxon>
        <taxon>Pseudomonadota</taxon>
        <taxon>Alphaproteobacteria</taxon>
        <taxon>Rhodospirillales</taxon>
        <taxon>Azospirillaceae</taxon>
        <taxon>Azospirillum</taxon>
    </lineage>
</organism>
<dbReference type="CDD" id="cd06259">
    <property type="entry name" value="YdcF-like"/>
    <property type="match status" value="1"/>
</dbReference>
<dbReference type="InterPro" id="IPR003848">
    <property type="entry name" value="DUF218"/>
</dbReference>
<dbReference type="InterPro" id="IPR014729">
    <property type="entry name" value="Rossmann-like_a/b/a_fold"/>
</dbReference>
<feature type="transmembrane region" description="Helical" evidence="1">
    <location>
        <begin position="15"/>
        <end position="38"/>
    </location>
</feature>
<feature type="domain" description="DUF218" evidence="2">
    <location>
        <begin position="87"/>
        <end position="256"/>
    </location>
</feature>
<protein>
    <submittedName>
        <fullName evidence="3">YdcF family protein</fullName>
    </submittedName>
</protein>
<keyword evidence="4" id="KW-1185">Reference proteome</keyword>
<keyword evidence="1" id="KW-0812">Transmembrane</keyword>
<sequence>MEGGGRLLSFVLSKLLWFLVSPGNFLVLTLAAGTVMLFTRRLAHWGRRLVAVVAVGFVVVMVTPVASLVALPLEERFPRPDLPEHVDGIIMLGGAVNPPISRDRGEPSVNDAAERILGFAELVRRYPQAKAVFTGGSGRLAGQEALELREDIAVRGALRQAGIDPESVTYENESRNTWENALFSQRLIQPKPGETWILVTSAMHMPRSVGIFRRVGWEVIPYPVDYRTRYGGRPFVRFEFDKQIDALQDPVREWIGLVAYRLMGRTDSLFPGPAHDRSAAQAGS</sequence>
<proteinExistence type="predicted"/>
<dbReference type="PANTHER" id="PTHR30336:SF4">
    <property type="entry name" value="ENVELOPE BIOGENESIS FACTOR ELYC"/>
    <property type="match status" value="1"/>
</dbReference>
<dbReference type="Proteomes" id="UP001227317">
    <property type="component" value="Unassembled WGS sequence"/>
</dbReference>
<keyword evidence="1" id="KW-1133">Transmembrane helix</keyword>
<evidence type="ECO:0000313" key="4">
    <source>
        <dbReference type="Proteomes" id="UP001227317"/>
    </source>
</evidence>
<evidence type="ECO:0000313" key="3">
    <source>
        <dbReference type="EMBL" id="MDQ2106294.1"/>
    </source>
</evidence>
<accession>A0ABU0WRW1</accession>
<dbReference type="InterPro" id="IPR051599">
    <property type="entry name" value="Cell_Envelope_Assoc"/>
</dbReference>
<evidence type="ECO:0000259" key="2">
    <source>
        <dbReference type="Pfam" id="PF02698"/>
    </source>
</evidence>
<comment type="caution">
    <text evidence="3">The sequence shown here is derived from an EMBL/GenBank/DDBJ whole genome shotgun (WGS) entry which is preliminary data.</text>
</comment>